<dbReference type="eggNOG" id="COG3637">
    <property type="taxonomic scope" value="Bacteria"/>
</dbReference>
<name>E6SN68_BACT6</name>
<gene>
    <name evidence="3" type="ordered locus">Bache_2778</name>
</gene>
<keyword evidence="1" id="KW-0732">Signal</keyword>
<dbReference type="OrthoDB" id="763581at2"/>
<proteinExistence type="predicted"/>
<dbReference type="EMBL" id="CP002352">
    <property type="protein sequence ID" value="ADV44721.1"/>
    <property type="molecule type" value="Genomic_DNA"/>
</dbReference>
<dbReference type="HOGENOM" id="CLU_120870_0_0_10"/>
<protein>
    <recommendedName>
        <fullName evidence="2">Outer membrane protein beta-barrel domain-containing protein</fullName>
    </recommendedName>
</protein>
<feature type="chain" id="PRO_5003209214" description="Outer membrane protein beta-barrel domain-containing protein" evidence="1">
    <location>
        <begin position="20"/>
        <end position="200"/>
    </location>
</feature>
<dbReference type="Pfam" id="PF13568">
    <property type="entry name" value="OMP_b-brl_2"/>
    <property type="match status" value="1"/>
</dbReference>
<feature type="signal peptide" evidence="1">
    <location>
        <begin position="1"/>
        <end position="19"/>
    </location>
</feature>
<dbReference type="KEGG" id="bhl:Bache_2778"/>
<dbReference type="SUPFAM" id="SSF56925">
    <property type="entry name" value="OMPA-like"/>
    <property type="match status" value="1"/>
</dbReference>
<evidence type="ECO:0000313" key="3">
    <source>
        <dbReference type="EMBL" id="ADV44721.1"/>
    </source>
</evidence>
<dbReference type="AlphaFoldDB" id="E6SN68"/>
<dbReference type="Proteomes" id="UP000008630">
    <property type="component" value="Chromosome"/>
</dbReference>
<evidence type="ECO:0000259" key="2">
    <source>
        <dbReference type="Pfam" id="PF13568"/>
    </source>
</evidence>
<sequence>MKRIMMVALLLVAVGIANAQKKSEFSVSYGVATSRSVNSSLGDAFDFHWLKTDNASYTGAVNMEYMYRLNSHWAVGVDFGYEHAQCDAMDETDADNIAKYKDDYFTVMLGGKYYWINGAKFRIYSKAAVGVSFVREKMTGIVDYTSSVMPDEQELFSDNATGFAYQVSPVALEIGKDFCGFLELGYGNQGVVQAGIRVRF</sequence>
<reference key="1">
    <citation type="submission" date="2010-11" db="EMBL/GenBank/DDBJ databases">
        <title>The complete genome of Bacteroides helcogenes P 36-108.</title>
        <authorList>
            <consortium name="US DOE Joint Genome Institute (JGI-PGF)"/>
            <person name="Lucas S."/>
            <person name="Copeland A."/>
            <person name="Lapidus A."/>
            <person name="Bruce D."/>
            <person name="Goodwin L."/>
            <person name="Pitluck S."/>
            <person name="Kyrpides N."/>
            <person name="Mavromatis K."/>
            <person name="Ivanova N."/>
            <person name="Zeytun A."/>
            <person name="Brettin T."/>
            <person name="Detter J.C."/>
            <person name="Tapia R."/>
            <person name="Han C."/>
            <person name="Land M."/>
            <person name="Hauser L."/>
            <person name="Markowitz V."/>
            <person name="Cheng J.-F."/>
            <person name="Hugenholtz P."/>
            <person name="Woyke T."/>
            <person name="Wu D."/>
            <person name="Gronow S."/>
            <person name="Wellnitz S."/>
            <person name="Brambilla E."/>
            <person name="Klenk H.-P."/>
            <person name="Eisen J.A."/>
        </authorList>
    </citation>
    <scope>NUCLEOTIDE SEQUENCE</scope>
    <source>
        <strain>P 36-108</strain>
    </source>
</reference>
<feature type="domain" description="Outer membrane protein beta-barrel" evidence="2">
    <location>
        <begin position="19"/>
        <end position="147"/>
    </location>
</feature>
<dbReference type="RefSeq" id="WP_013548308.1">
    <property type="nucleotide sequence ID" value="NC_014933.1"/>
</dbReference>
<dbReference type="STRING" id="693979.Bache_2778"/>
<dbReference type="InterPro" id="IPR025665">
    <property type="entry name" value="Beta-barrel_OMP_2"/>
</dbReference>
<reference evidence="3 4" key="2">
    <citation type="journal article" date="2011" name="Stand. Genomic Sci.">
        <title>Complete genome sequence of Bacteroides helcogenes type strain (P 36-108).</title>
        <authorList>
            <person name="Pati A."/>
            <person name="Gronow S."/>
            <person name="Zeytun A."/>
            <person name="Lapidus A."/>
            <person name="Nolan M."/>
            <person name="Hammon N."/>
            <person name="Deshpande S."/>
            <person name="Cheng J.F."/>
            <person name="Tapia R."/>
            <person name="Han C."/>
            <person name="Goodwin L."/>
            <person name="Pitluck S."/>
            <person name="Liolios K."/>
            <person name="Pagani I."/>
            <person name="Ivanova N."/>
            <person name="Mavromatis K."/>
            <person name="Chen A."/>
            <person name="Palaniappan K."/>
            <person name="Land M."/>
            <person name="Hauser L."/>
            <person name="Chang Y.J."/>
            <person name="Jeffries C.D."/>
            <person name="Detter J.C."/>
            <person name="Brambilla E."/>
            <person name="Rohde M."/>
            <person name="Goker M."/>
            <person name="Woyke T."/>
            <person name="Bristow J."/>
            <person name="Eisen J.A."/>
            <person name="Markowitz V."/>
            <person name="Hugenholtz P."/>
            <person name="Kyrpides N.C."/>
            <person name="Klenk H.P."/>
            <person name="Lucas S."/>
        </authorList>
    </citation>
    <scope>NUCLEOTIDE SEQUENCE [LARGE SCALE GENOMIC DNA]</scope>
    <source>
        <strain evidence="4">ATCC 35417 / DSM 20613 / JCM 6297 / CCUG 15421 / P 36-108</strain>
    </source>
</reference>
<accession>E6SN68</accession>
<evidence type="ECO:0000256" key="1">
    <source>
        <dbReference type="SAM" id="SignalP"/>
    </source>
</evidence>
<dbReference type="InterPro" id="IPR011250">
    <property type="entry name" value="OMP/PagP_B-barrel"/>
</dbReference>
<keyword evidence="4" id="KW-1185">Reference proteome</keyword>
<dbReference type="Gene3D" id="2.40.160.20">
    <property type="match status" value="1"/>
</dbReference>
<evidence type="ECO:0000313" key="4">
    <source>
        <dbReference type="Proteomes" id="UP000008630"/>
    </source>
</evidence>
<organism evidence="3 4">
    <name type="scientific">Bacteroides helcogenes (strain ATCC 35417 / DSM 20613 / JCM 6297 / CCUG 15421 / P 36-108)</name>
    <dbReference type="NCBI Taxonomy" id="693979"/>
    <lineage>
        <taxon>Bacteria</taxon>
        <taxon>Pseudomonadati</taxon>
        <taxon>Bacteroidota</taxon>
        <taxon>Bacteroidia</taxon>
        <taxon>Bacteroidales</taxon>
        <taxon>Bacteroidaceae</taxon>
        <taxon>Bacteroides</taxon>
    </lineage>
</organism>